<dbReference type="RefSeq" id="WP_062038849.1">
    <property type="nucleotide sequence ID" value="NZ_DF968182.1"/>
</dbReference>
<dbReference type="Pfam" id="PF00881">
    <property type="entry name" value="Nitroreductase"/>
    <property type="match status" value="1"/>
</dbReference>
<dbReference type="PANTHER" id="PTHR23026:SF123">
    <property type="entry name" value="NAD(P)H NITROREDUCTASE RV3131-RELATED"/>
    <property type="match status" value="1"/>
</dbReference>
<keyword evidence="3" id="KW-1185">Reference proteome</keyword>
<protein>
    <submittedName>
        <fullName evidence="2">Nitroreductase</fullName>
    </submittedName>
</protein>
<dbReference type="Gene3D" id="3.40.109.10">
    <property type="entry name" value="NADH Oxidase"/>
    <property type="match status" value="1"/>
</dbReference>
<dbReference type="InterPro" id="IPR000415">
    <property type="entry name" value="Nitroreductase-like"/>
</dbReference>
<dbReference type="OrthoDB" id="9812105at2"/>
<sequence length="206" mass="22855">MELIHAIENRVSVRSFTAEPVGRKDLEELVRRAGLAPSINNSQPWKFVVITKRELLKEMAAAVSNALGELPVKDKEDLNHAFLSRIEWYSTFFEDAPAVIALLMKPYISVLEKGADLTHEEIDNIRNRPDMQTAGAAIQNILLSAVDLGLGACWMSAPMIARPALESLLQVEEPYKLITFVAVGKIFGAPARKSKKSVGEIIRFID</sequence>
<dbReference type="InterPro" id="IPR029479">
    <property type="entry name" value="Nitroreductase"/>
</dbReference>
<evidence type="ECO:0000313" key="3">
    <source>
        <dbReference type="Proteomes" id="UP000053091"/>
    </source>
</evidence>
<name>A0A0S7BWX3_9BACT</name>
<organism evidence="2">
    <name type="scientific">Lentimicrobium saccharophilum</name>
    <dbReference type="NCBI Taxonomy" id="1678841"/>
    <lineage>
        <taxon>Bacteria</taxon>
        <taxon>Pseudomonadati</taxon>
        <taxon>Bacteroidota</taxon>
        <taxon>Bacteroidia</taxon>
        <taxon>Bacteroidales</taxon>
        <taxon>Lentimicrobiaceae</taxon>
        <taxon>Lentimicrobium</taxon>
    </lineage>
</organism>
<dbReference type="Proteomes" id="UP000053091">
    <property type="component" value="Unassembled WGS sequence"/>
</dbReference>
<dbReference type="AlphaFoldDB" id="A0A0S7BWX3"/>
<evidence type="ECO:0000313" key="2">
    <source>
        <dbReference type="EMBL" id="GAP42674.1"/>
    </source>
</evidence>
<proteinExistence type="predicted"/>
<dbReference type="GO" id="GO:0016491">
    <property type="term" value="F:oxidoreductase activity"/>
    <property type="evidence" value="ECO:0007669"/>
    <property type="project" value="InterPro"/>
</dbReference>
<dbReference type="SUPFAM" id="SSF55469">
    <property type="entry name" value="FMN-dependent nitroreductase-like"/>
    <property type="match status" value="1"/>
</dbReference>
<feature type="domain" description="Nitroreductase" evidence="1">
    <location>
        <begin position="7"/>
        <end position="185"/>
    </location>
</feature>
<accession>A0A0S7BWX3</accession>
<dbReference type="STRING" id="1678841.TBC1_11806"/>
<dbReference type="PANTHER" id="PTHR23026">
    <property type="entry name" value="NADPH NITROREDUCTASE"/>
    <property type="match status" value="1"/>
</dbReference>
<reference evidence="2" key="1">
    <citation type="journal article" date="2015" name="Genome Announc.">
        <title>Draft Genome Sequence of Bacteroidales Strain TBC1, a Novel Isolate from a Methanogenic Wastewater Treatment System.</title>
        <authorList>
            <person name="Tourlousse D.M."/>
            <person name="Matsuura N."/>
            <person name="Sun L."/>
            <person name="Toyonaga M."/>
            <person name="Kuroda K."/>
            <person name="Ohashi A."/>
            <person name="Cruz R."/>
            <person name="Yamaguchi T."/>
            <person name="Sekiguchi Y."/>
        </authorList>
    </citation>
    <scope>NUCLEOTIDE SEQUENCE [LARGE SCALE GENOMIC DNA]</scope>
    <source>
        <strain evidence="2">TBC1</strain>
    </source>
</reference>
<dbReference type="InterPro" id="IPR050627">
    <property type="entry name" value="Nitroreductase/BluB"/>
</dbReference>
<evidence type="ECO:0000259" key="1">
    <source>
        <dbReference type="Pfam" id="PF00881"/>
    </source>
</evidence>
<dbReference type="EMBL" id="DF968182">
    <property type="protein sequence ID" value="GAP42674.1"/>
    <property type="molecule type" value="Genomic_DNA"/>
</dbReference>
<gene>
    <name evidence="2" type="ORF">TBC1_11806</name>
</gene>